<proteinExistence type="predicted"/>
<evidence type="ECO:0000313" key="1">
    <source>
        <dbReference type="EMBL" id="KZX16893.1"/>
    </source>
</evidence>
<reference evidence="1 2" key="1">
    <citation type="submission" date="2016-04" db="EMBL/GenBank/DDBJ databases">
        <title>Genome sequence of Methanobrevibacter cuticularis DSM 11139.</title>
        <authorList>
            <person name="Poehlein A."/>
            <person name="Seedorf H."/>
            <person name="Daniel R."/>
        </authorList>
    </citation>
    <scope>NUCLEOTIDE SEQUENCE [LARGE SCALE GENOMIC DNA]</scope>
    <source>
        <strain evidence="1 2">DSM 11139</strain>
    </source>
</reference>
<keyword evidence="2" id="KW-1185">Reference proteome</keyword>
<organism evidence="1 2">
    <name type="scientific">Methanobrevibacter cuticularis</name>
    <dbReference type="NCBI Taxonomy" id="47311"/>
    <lineage>
        <taxon>Archaea</taxon>
        <taxon>Methanobacteriati</taxon>
        <taxon>Methanobacteriota</taxon>
        <taxon>Methanomada group</taxon>
        <taxon>Methanobacteria</taxon>
        <taxon>Methanobacteriales</taxon>
        <taxon>Methanobacteriaceae</taxon>
        <taxon>Methanobrevibacter</taxon>
    </lineage>
</organism>
<dbReference type="AlphaFoldDB" id="A0A166EQ97"/>
<sequence length="43" mass="4829">MMKVIKVNNKNYHLTETLLYKGIGGAVTGEFLVDTQNETLWAS</sequence>
<gene>
    <name evidence="1" type="ORF">MBCUT_04410</name>
</gene>
<dbReference type="EMBL" id="LWMW01000084">
    <property type="protein sequence ID" value="KZX16893.1"/>
    <property type="molecule type" value="Genomic_DNA"/>
</dbReference>
<accession>A0A166EQ97</accession>
<protein>
    <submittedName>
        <fullName evidence="1">Uncharacterized protein</fullName>
    </submittedName>
</protein>
<evidence type="ECO:0000313" key="2">
    <source>
        <dbReference type="Proteomes" id="UP000077275"/>
    </source>
</evidence>
<comment type="caution">
    <text evidence="1">The sequence shown here is derived from an EMBL/GenBank/DDBJ whole genome shotgun (WGS) entry which is preliminary data.</text>
</comment>
<dbReference type="PATRIC" id="fig|47311.3.peg.511"/>
<dbReference type="Proteomes" id="UP000077275">
    <property type="component" value="Unassembled WGS sequence"/>
</dbReference>
<name>A0A166EQ97_9EURY</name>